<feature type="binding site" evidence="9">
    <location>
        <position position="23"/>
    </location>
    <ligand>
        <name>3-phosphoshikimate</name>
        <dbReference type="ChEBI" id="CHEBI:145989"/>
    </ligand>
</feature>
<keyword evidence="6 9" id="KW-0808">Transferase</keyword>
<dbReference type="InterPro" id="IPR006264">
    <property type="entry name" value="EPSP_synthase"/>
</dbReference>
<evidence type="ECO:0000256" key="3">
    <source>
        <dbReference type="ARBA" id="ARBA00009948"/>
    </source>
</evidence>
<evidence type="ECO:0000313" key="12">
    <source>
        <dbReference type="Proteomes" id="UP001164718"/>
    </source>
</evidence>
<feature type="binding site" evidence="9">
    <location>
        <position position="24"/>
    </location>
    <ligand>
        <name>3-phosphoshikimate</name>
        <dbReference type="ChEBI" id="CHEBI:145989"/>
    </ligand>
</feature>
<feature type="binding site" evidence="9">
    <location>
        <position position="315"/>
    </location>
    <ligand>
        <name>3-phosphoshikimate</name>
        <dbReference type="ChEBI" id="CHEBI:145989"/>
    </ligand>
</feature>
<dbReference type="Pfam" id="PF00275">
    <property type="entry name" value="EPSP_synthase"/>
    <property type="match status" value="1"/>
</dbReference>
<comment type="pathway">
    <text evidence="2 9">Metabolic intermediate biosynthesis; chorismate biosynthesis; chorismate from D-erythrose 4-phosphate and phosphoenolpyruvate: step 6/7.</text>
</comment>
<dbReference type="FunFam" id="3.65.10.10:FF:000006">
    <property type="entry name" value="3-phosphoshikimate 1-carboxyvinyltransferase"/>
    <property type="match status" value="1"/>
</dbReference>
<evidence type="ECO:0000256" key="4">
    <source>
        <dbReference type="ARBA" id="ARBA00022490"/>
    </source>
</evidence>
<dbReference type="CDD" id="cd01556">
    <property type="entry name" value="EPSP_synthase"/>
    <property type="match status" value="1"/>
</dbReference>
<feature type="binding site" evidence="9">
    <location>
        <position position="170"/>
    </location>
    <ligand>
        <name>3-phosphoshikimate</name>
        <dbReference type="ChEBI" id="CHEBI:145989"/>
    </ligand>
</feature>
<feature type="binding site" evidence="9">
    <location>
        <position position="23"/>
    </location>
    <ligand>
        <name>phosphoenolpyruvate</name>
        <dbReference type="ChEBI" id="CHEBI:58702"/>
    </ligand>
</feature>
<evidence type="ECO:0000256" key="8">
    <source>
        <dbReference type="ARBA" id="ARBA00044633"/>
    </source>
</evidence>
<dbReference type="Gene3D" id="3.65.10.10">
    <property type="entry name" value="Enolpyruvate transferase domain"/>
    <property type="match status" value="2"/>
</dbReference>
<dbReference type="AlphaFoldDB" id="A0A9E8LVY0"/>
<protein>
    <recommendedName>
        <fullName evidence="9">3-phosphoshikimate 1-carboxyvinyltransferase</fullName>
        <ecNumber evidence="9">2.5.1.19</ecNumber>
    </recommendedName>
    <alternativeName>
        <fullName evidence="9">5-enolpyruvylshikimate-3-phosphate synthase</fullName>
        <shortName evidence="9">EPSP synthase</shortName>
        <shortName evidence="9">EPSPS</shortName>
    </alternativeName>
</protein>
<evidence type="ECO:0000256" key="7">
    <source>
        <dbReference type="ARBA" id="ARBA00023141"/>
    </source>
</evidence>
<dbReference type="PROSITE" id="PS00104">
    <property type="entry name" value="EPSP_SYNTHASE_1"/>
    <property type="match status" value="1"/>
</dbReference>
<dbReference type="PROSITE" id="PS00885">
    <property type="entry name" value="EPSP_SYNTHASE_2"/>
    <property type="match status" value="1"/>
</dbReference>
<dbReference type="PANTHER" id="PTHR21090:SF5">
    <property type="entry name" value="PENTAFUNCTIONAL AROM POLYPEPTIDE"/>
    <property type="match status" value="1"/>
</dbReference>
<feature type="binding site" evidence="9">
    <location>
        <position position="388"/>
    </location>
    <ligand>
        <name>phosphoenolpyruvate</name>
        <dbReference type="ChEBI" id="CHEBI:58702"/>
    </ligand>
</feature>
<gene>
    <name evidence="9 11" type="primary">aroA</name>
    <name evidence="11" type="ORF">OE104_04380</name>
</gene>
<dbReference type="InterPro" id="IPR013792">
    <property type="entry name" value="RNA3'P_cycl/enolpyr_Trfase_a/b"/>
</dbReference>
<dbReference type="GO" id="GO:0003866">
    <property type="term" value="F:3-phosphoshikimate 1-carboxyvinyltransferase activity"/>
    <property type="evidence" value="ECO:0007669"/>
    <property type="project" value="UniProtKB-UniRule"/>
</dbReference>
<feature type="binding site" evidence="9">
    <location>
        <position position="28"/>
    </location>
    <ligand>
        <name>3-phosphoshikimate</name>
        <dbReference type="ChEBI" id="CHEBI:145989"/>
    </ligand>
</feature>
<comment type="subcellular location">
    <subcellularLocation>
        <location evidence="9">Cytoplasm</location>
    </subcellularLocation>
</comment>
<feature type="binding site" evidence="9">
    <location>
        <position position="170"/>
    </location>
    <ligand>
        <name>phosphoenolpyruvate</name>
        <dbReference type="ChEBI" id="CHEBI:58702"/>
    </ligand>
</feature>
<dbReference type="PANTHER" id="PTHR21090">
    <property type="entry name" value="AROM/DEHYDROQUINATE SYNTHASE"/>
    <property type="match status" value="1"/>
</dbReference>
<feature type="binding site" evidence="9">
    <location>
        <position position="123"/>
    </location>
    <ligand>
        <name>phosphoenolpyruvate</name>
        <dbReference type="ChEBI" id="CHEBI:58702"/>
    </ligand>
</feature>
<dbReference type="FunFam" id="3.65.10.10:FF:000005">
    <property type="entry name" value="3-phosphoshikimate 1-carboxyvinyltransferase"/>
    <property type="match status" value="1"/>
</dbReference>
<feature type="active site" description="Proton acceptor" evidence="9">
    <location>
        <position position="315"/>
    </location>
</feature>
<dbReference type="InterPro" id="IPR001986">
    <property type="entry name" value="Enolpyruvate_Tfrase_dom"/>
</dbReference>
<evidence type="ECO:0000256" key="9">
    <source>
        <dbReference type="HAMAP-Rule" id="MF_00210"/>
    </source>
</evidence>
<sequence length="430" mass="46992">MGKIEIADYIEKLTGSITVPGDKSISHRAVMFGALAEGVTEITNFLTGDDCLRTVDIFQKLGVPIRMTEEKISIEGKGLSDFVEPKEVLYFGNSGTTARLMTGILAGSSFCSMFTGDESLNRRPMERVVTPLKKMGADIHGREDGKYLPLSIRGRRLQSIRYELPVLSAQLKSAIIFAALHANGETVIIENSPTRDHTEIMLKQFGGQIERVGKEIKVKGNQSLVGTRVHVPGDFSSAAFFIVLGALAKKSDFIIENIGLNPTRTGLLDVLKRMHGKFEMMKEDGNFEPTGSLRIQSAPLVGTTIGGDMIPRLIDEIPIIALLATQAEGTTVIKDAEELRVKESDRIATVVTELKKLGANIEATEDGMIIEGKTKLSGGYVNSHGDHRIGMMLAIAGLISEEKVIIDQYECTQISYPDFFGDVKKISKMK</sequence>
<feature type="binding site" evidence="9">
    <location>
        <position position="342"/>
    </location>
    <ligand>
        <name>3-phosphoshikimate</name>
        <dbReference type="ChEBI" id="CHEBI:145989"/>
    </ligand>
</feature>
<comment type="catalytic activity">
    <reaction evidence="8">
        <text>3-phosphoshikimate + phosphoenolpyruvate = 5-O-(1-carboxyvinyl)-3-phosphoshikimate + phosphate</text>
        <dbReference type="Rhea" id="RHEA:21256"/>
        <dbReference type="ChEBI" id="CHEBI:43474"/>
        <dbReference type="ChEBI" id="CHEBI:57701"/>
        <dbReference type="ChEBI" id="CHEBI:58702"/>
        <dbReference type="ChEBI" id="CHEBI:145989"/>
        <dbReference type="EC" id="2.5.1.19"/>
    </reaction>
    <physiologicalReaction direction="left-to-right" evidence="8">
        <dbReference type="Rhea" id="RHEA:21257"/>
    </physiologicalReaction>
</comment>
<evidence type="ECO:0000256" key="5">
    <source>
        <dbReference type="ARBA" id="ARBA00022605"/>
    </source>
</evidence>
<dbReference type="GO" id="GO:0008652">
    <property type="term" value="P:amino acid biosynthetic process"/>
    <property type="evidence" value="ECO:0007669"/>
    <property type="project" value="UniProtKB-KW"/>
</dbReference>
<evidence type="ECO:0000256" key="1">
    <source>
        <dbReference type="ARBA" id="ARBA00002174"/>
    </source>
</evidence>
<organism evidence="11 12">
    <name type="scientific">Fervidibacillus albus</name>
    <dbReference type="NCBI Taxonomy" id="2980026"/>
    <lineage>
        <taxon>Bacteria</taxon>
        <taxon>Bacillati</taxon>
        <taxon>Bacillota</taxon>
        <taxon>Bacilli</taxon>
        <taxon>Bacillales</taxon>
        <taxon>Bacillaceae</taxon>
        <taxon>Fervidibacillus</taxon>
    </lineage>
</organism>
<keyword evidence="5 9" id="KW-0028">Amino-acid biosynthesis</keyword>
<name>A0A9E8LVY0_9BACI</name>
<keyword evidence="12" id="KW-1185">Reference proteome</keyword>
<accession>A0A9E8LVY0</accession>
<keyword evidence="7 9" id="KW-0057">Aromatic amino acid biosynthesis</keyword>
<feature type="domain" description="Enolpyruvate transferase" evidence="10">
    <location>
        <begin position="10"/>
        <end position="421"/>
    </location>
</feature>
<dbReference type="EMBL" id="CP106878">
    <property type="protein sequence ID" value="WAA10564.1"/>
    <property type="molecule type" value="Genomic_DNA"/>
</dbReference>
<dbReference type="InterPro" id="IPR023193">
    <property type="entry name" value="EPSP_synthase_CS"/>
</dbReference>
<feature type="binding site" evidence="9">
    <location>
        <position position="168"/>
    </location>
    <ligand>
        <name>3-phosphoshikimate</name>
        <dbReference type="ChEBI" id="CHEBI:145989"/>
    </ligand>
</feature>
<evidence type="ECO:0000256" key="2">
    <source>
        <dbReference type="ARBA" id="ARBA00004811"/>
    </source>
</evidence>
<dbReference type="GO" id="GO:0009073">
    <property type="term" value="P:aromatic amino acid family biosynthetic process"/>
    <property type="evidence" value="ECO:0007669"/>
    <property type="project" value="UniProtKB-KW"/>
</dbReference>
<reference evidence="11" key="1">
    <citation type="submission" date="2022-09" db="EMBL/GenBank/DDBJ databases">
        <title>Complete Genomes of Fervidibacillus albus and Fervidibacillus halotolerans isolated from tidal flat sediments.</title>
        <authorList>
            <person name="Kwon K.K."/>
            <person name="Yang S.-H."/>
            <person name="Park M.J."/>
            <person name="Oh H.-M."/>
        </authorList>
    </citation>
    <scope>NUCLEOTIDE SEQUENCE</scope>
    <source>
        <strain evidence="11">MEBiC13591</strain>
    </source>
</reference>
<feature type="binding site" evidence="9">
    <location>
        <position position="346"/>
    </location>
    <ligand>
        <name>phosphoenolpyruvate</name>
        <dbReference type="ChEBI" id="CHEBI:58702"/>
    </ligand>
</feature>
<dbReference type="GO" id="GO:0009423">
    <property type="term" value="P:chorismate biosynthetic process"/>
    <property type="evidence" value="ECO:0007669"/>
    <property type="project" value="UniProtKB-UniRule"/>
</dbReference>
<comment type="similarity">
    <text evidence="3 9">Belongs to the EPSP synthase family.</text>
</comment>
<evidence type="ECO:0000259" key="10">
    <source>
        <dbReference type="Pfam" id="PF00275"/>
    </source>
</evidence>
<dbReference type="PIRSF" id="PIRSF000505">
    <property type="entry name" value="EPSPS"/>
    <property type="match status" value="1"/>
</dbReference>
<comment type="function">
    <text evidence="1 9">Catalyzes the transfer of the enolpyruvyl moiety of phosphoenolpyruvate (PEP) to the 5-hydroxyl of shikimate-3-phosphate (S3P) to produce enolpyruvyl shikimate-3-phosphate and inorganic phosphate.</text>
</comment>
<evidence type="ECO:0000256" key="6">
    <source>
        <dbReference type="ARBA" id="ARBA00022679"/>
    </source>
</evidence>
<dbReference type="HAMAP" id="MF_00210">
    <property type="entry name" value="EPSP_synth"/>
    <property type="match status" value="1"/>
</dbReference>
<dbReference type="RefSeq" id="WP_275418358.1">
    <property type="nucleotide sequence ID" value="NZ_CP106878.1"/>
</dbReference>
<dbReference type="SUPFAM" id="SSF55205">
    <property type="entry name" value="EPT/RTPC-like"/>
    <property type="match status" value="1"/>
</dbReference>
<dbReference type="NCBIfam" id="TIGR01356">
    <property type="entry name" value="aroA"/>
    <property type="match status" value="1"/>
</dbReference>
<dbReference type="GO" id="GO:0005737">
    <property type="term" value="C:cytoplasm"/>
    <property type="evidence" value="ECO:0007669"/>
    <property type="project" value="UniProtKB-SubCell"/>
</dbReference>
<dbReference type="Proteomes" id="UP001164718">
    <property type="component" value="Chromosome"/>
</dbReference>
<proteinExistence type="inferred from homology"/>
<comment type="caution">
    <text evidence="9">Lacks conserved residue(s) required for the propagation of feature annotation.</text>
</comment>
<dbReference type="KEGG" id="faf:OE104_04380"/>
<comment type="subunit">
    <text evidence="9">Monomer.</text>
</comment>
<dbReference type="InterPro" id="IPR036968">
    <property type="entry name" value="Enolpyruvate_Tfrase_sf"/>
</dbReference>
<dbReference type="EC" id="2.5.1.19" evidence="9"/>
<evidence type="ECO:0000313" key="11">
    <source>
        <dbReference type="EMBL" id="WAA10564.1"/>
    </source>
</evidence>
<keyword evidence="4 9" id="KW-0963">Cytoplasm</keyword>
<feature type="binding site" evidence="9">
    <location>
        <position position="95"/>
    </location>
    <ligand>
        <name>phosphoenolpyruvate</name>
        <dbReference type="ChEBI" id="CHEBI:58702"/>
    </ligand>
</feature>